<dbReference type="GO" id="GO:0000155">
    <property type="term" value="F:phosphorelay sensor kinase activity"/>
    <property type="evidence" value="ECO:0007669"/>
    <property type="project" value="InterPro"/>
</dbReference>
<evidence type="ECO:0000256" key="3">
    <source>
        <dbReference type="ARBA" id="ARBA00022553"/>
    </source>
</evidence>
<organism evidence="13 14">
    <name type="scientific">Jhaorihella thermophila</name>
    <dbReference type="NCBI Taxonomy" id="488547"/>
    <lineage>
        <taxon>Bacteria</taxon>
        <taxon>Pseudomonadati</taxon>
        <taxon>Pseudomonadota</taxon>
        <taxon>Alphaproteobacteria</taxon>
        <taxon>Rhodobacterales</taxon>
        <taxon>Paracoccaceae</taxon>
        <taxon>Jhaorihella</taxon>
    </lineage>
</organism>
<dbReference type="Proteomes" id="UP000236742">
    <property type="component" value="Unassembled WGS sequence"/>
</dbReference>
<dbReference type="Gene3D" id="1.10.287.130">
    <property type="match status" value="1"/>
</dbReference>
<dbReference type="PRINTS" id="PR00344">
    <property type="entry name" value="BCTRLSENSOR"/>
</dbReference>
<proteinExistence type="predicted"/>
<keyword evidence="4" id="KW-0808">Transferase</keyword>
<keyword evidence="9" id="KW-0812">Transmembrane</keyword>
<keyword evidence="9" id="KW-1133">Transmembrane helix</keyword>
<evidence type="ECO:0000256" key="6">
    <source>
        <dbReference type="ARBA" id="ARBA00023012"/>
    </source>
</evidence>
<keyword evidence="7 9" id="KW-0472">Membrane</keyword>
<evidence type="ECO:0000256" key="4">
    <source>
        <dbReference type="ARBA" id="ARBA00022679"/>
    </source>
</evidence>
<dbReference type="Gene3D" id="3.30.565.10">
    <property type="entry name" value="Histidine kinase-like ATPase, C-terminal domain"/>
    <property type="match status" value="1"/>
</dbReference>
<reference evidence="13 14" key="1">
    <citation type="submission" date="2016-10" db="EMBL/GenBank/DDBJ databases">
        <authorList>
            <person name="de Groot N.N."/>
        </authorList>
    </citation>
    <scope>NUCLEOTIDE SEQUENCE [LARGE SCALE GENOMIC DNA]</scope>
    <source>
        <strain evidence="13 14">DSM 23413</strain>
    </source>
</reference>
<dbReference type="InterPro" id="IPR004358">
    <property type="entry name" value="Sig_transdc_His_kin-like_C"/>
</dbReference>
<dbReference type="SUPFAM" id="SSF47384">
    <property type="entry name" value="Homodimeric domain of signal transducing histidine kinase"/>
    <property type="match status" value="1"/>
</dbReference>
<dbReference type="OrthoDB" id="7179697at2"/>
<dbReference type="InterPro" id="IPR050736">
    <property type="entry name" value="Sensor_HK_Regulatory"/>
</dbReference>
<evidence type="ECO:0000256" key="7">
    <source>
        <dbReference type="ARBA" id="ARBA00023136"/>
    </source>
</evidence>
<dbReference type="Gene3D" id="3.40.190.10">
    <property type="entry name" value="Periplasmic binding protein-like II"/>
    <property type="match status" value="2"/>
</dbReference>
<evidence type="ECO:0000256" key="5">
    <source>
        <dbReference type="ARBA" id="ARBA00022777"/>
    </source>
</evidence>
<dbReference type="SUPFAM" id="SSF55785">
    <property type="entry name" value="PYP-like sensor domain (PAS domain)"/>
    <property type="match status" value="4"/>
</dbReference>
<dbReference type="InterPro" id="IPR036890">
    <property type="entry name" value="HATPase_C_sf"/>
</dbReference>
<accession>A0A1H5VZX4</accession>
<dbReference type="RefSeq" id="WP_104007928.1">
    <property type="nucleotide sequence ID" value="NZ_JBHSVS010000007.1"/>
</dbReference>
<dbReference type="InterPro" id="IPR035965">
    <property type="entry name" value="PAS-like_dom_sf"/>
</dbReference>
<dbReference type="PROSITE" id="PS50113">
    <property type="entry name" value="PAC"/>
    <property type="match status" value="2"/>
</dbReference>
<dbReference type="CDD" id="cd00082">
    <property type="entry name" value="HisKA"/>
    <property type="match status" value="1"/>
</dbReference>
<dbReference type="InterPro" id="IPR036097">
    <property type="entry name" value="HisK_dim/P_sf"/>
</dbReference>
<dbReference type="InterPro" id="IPR000700">
    <property type="entry name" value="PAS-assoc_C"/>
</dbReference>
<dbReference type="PROSITE" id="PS50112">
    <property type="entry name" value="PAS"/>
    <property type="match status" value="2"/>
</dbReference>
<dbReference type="InterPro" id="IPR005467">
    <property type="entry name" value="His_kinase_dom"/>
</dbReference>
<protein>
    <recommendedName>
        <fullName evidence="2">histidine kinase</fullName>
        <ecNumber evidence="2">2.7.13.3</ecNumber>
    </recommendedName>
</protein>
<evidence type="ECO:0000259" key="12">
    <source>
        <dbReference type="PROSITE" id="PS50113"/>
    </source>
</evidence>
<dbReference type="CDD" id="cd00130">
    <property type="entry name" value="PAS"/>
    <property type="match status" value="3"/>
</dbReference>
<dbReference type="AlphaFoldDB" id="A0A1H5VZX4"/>
<keyword evidence="6" id="KW-0902">Two-component regulatory system</keyword>
<dbReference type="Pfam" id="PF00512">
    <property type="entry name" value="HisKA"/>
    <property type="match status" value="1"/>
</dbReference>
<evidence type="ECO:0000256" key="1">
    <source>
        <dbReference type="ARBA" id="ARBA00000085"/>
    </source>
</evidence>
<dbReference type="SMART" id="SM00387">
    <property type="entry name" value="HATPase_c"/>
    <property type="match status" value="1"/>
</dbReference>
<dbReference type="PROSITE" id="PS50109">
    <property type="entry name" value="HIS_KIN"/>
    <property type="match status" value="1"/>
</dbReference>
<sequence length="1268" mass="141239">MWTALKTHFSMLPVGRQTVRARRGVFSPNQRPARKAPARRSGTAVIAATLSLIMLMAGAAAVRAQTLAAPQPAEITIGVRAHLGREQAIARWQPTVKYLNANFPDKTFRLRTYDSPEAIEQAAAEGEFDYVITDPGSFAVMDVKYGVEERLTLVNAWQGRPVTRFGSVIFTRADRTDIRGIDDLSGQDLMAVSPRAFGGWLVAVPSLQRAGRNPDDFHGGISFAGGNQQTVVRAVLSGRVDAGVVRTGTLERMAHQGLIDLNEVHVIGARTVPGFPFALSTELYPEWAFAESPKAPDSLRAPLLAALTAITPDHPAAIAGSYMGWQNVADYWPVHELLKELKAPPYSLPEEARLGDVLRRNSRWIALVALGILAGYGLLLFLLRKRSIAVDEQTELARLADSERLVYREALDRHAIVSLSDANGIITDVNQRFVEVSGFTREEIVGQSHSILRTELVPPETYEEMWATLRRGEIWSGELANRRKDGGVWWVQTTVAPRFDAKGRIRGFVSVRTDVTALKAAQAEMNLRQYLECTPGEVFIFAADSYRITFANGTAQKVAGMSDADLTGRTLFDFMSDEDAARLRRLLQMLAKENGAPISFACERIMPDGRRIETSYHIQYLAPHGIAPRFVANLHDITDETDVRNLVTELSNTLDTVSDQIFMFWPDTKRFFYANRAAKLHFGLADEDIRQLTPSDLVVGLSPEECDAVLKPILEGDSKQKIFRREIDLPDGSVRVMEYDIRYVQPKGRKPRFIAILRDRTEQAQAEAELRQLRVSLDLIEDEIYMFWPGSYAFTYMSRNALERVGWGADGWRGRHTWDYITDKQQKWLEEKCAALIRGPERSMVFETRDRDGRNLEVYLHLIKPENDRPRFLSIYRDITEKKQAETAKSQFLATVSHELRTPLTSIKGSLGLIKAGIDKMDPDRLTRMLDIAYMNADRLHALINDILDWEKIEAGEMTYALDDLDLGSALREAVEMNQGYARQHGVTFRLAAPRSQVICRADKLRIQQVVSNLLSNAAKFSGADKTVEVTLTCEGAEAEVAVRDHGDGIPEEARPTIFNRFTQADSSDVRRKGGTGLGLSISKAIVEAHGGTIGFDCPGDGGTRFYFRLPLKQPEQRPETPKDRDNGPCVLICERDAERAMEIWFALERAGLKCSVARSLAQLDEQADTDAIDCLVLNRDLGPAAQSWIAEAVQYQRVRGDRVVFYSDGETVDDLTRKVVGATSLRSEGLRPARRVEGAHAAGTASARKMPKTDGAAPTNPAETARN</sequence>
<feature type="domain" description="PAC" evidence="12">
    <location>
        <begin position="842"/>
        <end position="891"/>
    </location>
</feature>
<dbReference type="InterPro" id="IPR003594">
    <property type="entry name" value="HATPase_dom"/>
</dbReference>
<evidence type="ECO:0000256" key="8">
    <source>
        <dbReference type="SAM" id="MobiDB-lite"/>
    </source>
</evidence>
<feature type="domain" description="PAS" evidence="11">
    <location>
        <begin position="523"/>
        <end position="594"/>
    </location>
</feature>
<dbReference type="Gene3D" id="3.30.450.20">
    <property type="entry name" value="PAS domain"/>
    <property type="match status" value="4"/>
</dbReference>
<gene>
    <name evidence="13" type="ORF">SAMN05421751_10739</name>
</gene>
<keyword evidence="14" id="KW-1185">Reference proteome</keyword>
<keyword evidence="3" id="KW-0597">Phosphoprotein</keyword>
<dbReference type="NCBIfam" id="TIGR00229">
    <property type="entry name" value="sensory_box"/>
    <property type="match status" value="4"/>
</dbReference>
<dbReference type="InterPro" id="IPR013656">
    <property type="entry name" value="PAS_4"/>
</dbReference>
<comment type="catalytic activity">
    <reaction evidence="1">
        <text>ATP + protein L-histidine = ADP + protein N-phospho-L-histidine.</text>
        <dbReference type="EC" id="2.7.13.3"/>
    </reaction>
</comment>
<feature type="transmembrane region" description="Helical" evidence="9">
    <location>
        <begin position="364"/>
        <end position="383"/>
    </location>
</feature>
<evidence type="ECO:0000259" key="11">
    <source>
        <dbReference type="PROSITE" id="PS50112"/>
    </source>
</evidence>
<dbReference type="InterPro" id="IPR000014">
    <property type="entry name" value="PAS"/>
</dbReference>
<dbReference type="Pfam" id="PF08448">
    <property type="entry name" value="PAS_4"/>
    <property type="match status" value="2"/>
</dbReference>
<dbReference type="SMART" id="SM00086">
    <property type="entry name" value="PAC"/>
    <property type="match status" value="4"/>
</dbReference>
<dbReference type="Pfam" id="PF02518">
    <property type="entry name" value="HATPase_c"/>
    <property type="match status" value="1"/>
</dbReference>
<dbReference type="SMART" id="SM00091">
    <property type="entry name" value="PAS"/>
    <property type="match status" value="4"/>
</dbReference>
<keyword evidence="5" id="KW-0418">Kinase</keyword>
<dbReference type="SUPFAM" id="SSF53850">
    <property type="entry name" value="Periplasmic binding protein-like II"/>
    <property type="match status" value="1"/>
</dbReference>
<evidence type="ECO:0000259" key="10">
    <source>
        <dbReference type="PROSITE" id="PS50109"/>
    </source>
</evidence>
<dbReference type="Pfam" id="PF13426">
    <property type="entry name" value="PAS_9"/>
    <property type="match status" value="1"/>
</dbReference>
<dbReference type="FunFam" id="3.30.565.10:FF:000006">
    <property type="entry name" value="Sensor histidine kinase WalK"/>
    <property type="match status" value="1"/>
</dbReference>
<feature type="domain" description="Histidine kinase" evidence="10">
    <location>
        <begin position="895"/>
        <end position="1114"/>
    </location>
</feature>
<feature type="domain" description="PAS" evidence="11">
    <location>
        <begin position="421"/>
        <end position="471"/>
    </location>
</feature>
<dbReference type="PANTHER" id="PTHR43711:SF1">
    <property type="entry name" value="HISTIDINE KINASE 1"/>
    <property type="match status" value="1"/>
</dbReference>
<dbReference type="EMBL" id="FNVD01000007">
    <property type="protein sequence ID" value="SEF92812.1"/>
    <property type="molecule type" value="Genomic_DNA"/>
</dbReference>
<name>A0A1H5VZX4_9RHOB</name>
<evidence type="ECO:0000256" key="2">
    <source>
        <dbReference type="ARBA" id="ARBA00012438"/>
    </source>
</evidence>
<dbReference type="SUPFAM" id="SSF55874">
    <property type="entry name" value="ATPase domain of HSP90 chaperone/DNA topoisomerase II/histidine kinase"/>
    <property type="match status" value="1"/>
</dbReference>
<dbReference type="CDD" id="cd00075">
    <property type="entry name" value="HATPase"/>
    <property type="match status" value="1"/>
</dbReference>
<dbReference type="SMART" id="SM00388">
    <property type="entry name" value="HisKA"/>
    <property type="match status" value="1"/>
</dbReference>
<dbReference type="PANTHER" id="PTHR43711">
    <property type="entry name" value="TWO-COMPONENT HISTIDINE KINASE"/>
    <property type="match status" value="1"/>
</dbReference>
<feature type="region of interest" description="Disordered" evidence="8">
    <location>
        <begin position="1231"/>
        <end position="1268"/>
    </location>
</feature>
<dbReference type="FunFam" id="1.10.287.130:FF:000001">
    <property type="entry name" value="Two-component sensor histidine kinase"/>
    <property type="match status" value="1"/>
</dbReference>
<feature type="domain" description="PAC" evidence="12">
    <location>
        <begin position="475"/>
        <end position="527"/>
    </location>
</feature>
<evidence type="ECO:0000313" key="14">
    <source>
        <dbReference type="Proteomes" id="UP000236742"/>
    </source>
</evidence>
<dbReference type="InterPro" id="IPR003661">
    <property type="entry name" value="HisK_dim/P_dom"/>
</dbReference>
<evidence type="ECO:0000256" key="9">
    <source>
        <dbReference type="SAM" id="Phobius"/>
    </source>
</evidence>
<dbReference type="EC" id="2.7.13.3" evidence="2"/>
<dbReference type="Pfam" id="PF12974">
    <property type="entry name" value="Phosphonate-bd"/>
    <property type="match status" value="1"/>
</dbReference>
<dbReference type="InterPro" id="IPR001610">
    <property type="entry name" value="PAC"/>
</dbReference>
<evidence type="ECO:0000313" key="13">
    <source>
        <dbReference type="EMBL" id="SEF92812.1"/>
    </source>
</evidence>